<dbReference type="STRING" id="10195.A0A3M7RI52"/>
<protein>
    <submittedName>
        <fullName evidence="2">Gamma aminobutyric acid receptor subunit</fullName>
    </submittedName>
</protein>
<feature type="transmembrane region" description="Helical" evidence="1">
    <location>
        <begin position="185"/>
        <end position="209"/>
    </location>
</feature>
<feature type="transmembrane region" description="Helical" evidence="1">
    <location>
        <begin position="215"/>
        <end position="233"/>
    </location>
</feature>
<keyword evidence="2" id="KW-0675">Receptor</keyword>
<dbReference type="EMBL" id="REGN01003321">
    <property type="protein sequence ID" value="RNA23241.1"/>
    <property type="molecule type" value="Genomic_DNA"/>
</dbReference>
<reference evidence="2 3" key="1">
    <citation type="journal article" date="2018" name="Sci. Rep.">
        <title>Genomic signatures of local adaptation to the degree of environmental predictability in rotifers.</title>
        <authorList>
            <person name="Franch-Gras L."/>
            <person name="Hahn C."/>
            <person name="Garcia-Roger E.M."/>
            <person name="Carmona M.J."/>
            <person name="Serra M."/>
            <person name="Gomez A."/>
        </authorList>
    </citation>
    <scope>NUCLEOTIDE SEQUENCE [LARGE SCALE GENOMIC DNA]</scope>
    <source>
        <strain evidence="2">HYR1</strain>
    </source>
</reference>
<name>A0A3M7RI52_BRAPC</name>
<dbReference type="GO" id="GO:0016020">
    <property type="term" value="C:membrane"/>
    <property type="evidence" value="ECO:0007669"/>
    <property type="project" value="InterPro"/>
</dbReference>
<dbReference type="InterPro" id="IPR038050">
    <property type="entry name" value="Neuro_actylchol_rec"/>
</dbReference>
<dbReference type="Gene3D" id="1.20.58.390">
    <property type="entry name" value="Neurotransmitter-gated ion-channel transmembrane domain"/>
    <property type="match status" value="1"/>
</dbReference>
<organism evidence="2 3">
    <name type="scientific">Brachionus plicatilis</name>
    <name type="common">Marine rotifer</name>
    <name type="synonym">Brachionus muelleri</name>
    <dbReference type="NCBI Taxonomy" id="10195"/>
    <lineage>
        <taxon>Eukaryota</taxon>
        <taxon>Metazoa</taxon>
        <taxon>Spiralia</taxon>
        <taxon>Gnathifera</taxon>
        <taxon>Rotifera</taxon>
        <taxon>Eurotatoria</taxon>
        <taxon>Monogononta</taxon>
        <taxon>Pseudotrocha</taxon>
        <taxon>Ploima</taxon>
        <taxon>Brachionidae</taxon>
        <taxon>Brachionus</taxon>
    </lineage>
</organism>
<evidence type="ECO:0000313" key="2">
    <source>
        <dbReference type="EMBL" id="RNA23241.1"/>
    </source>
</evidence>
<keyword evidence="1" id="KW-0812">Transmembrane</keyword>
<dbReference type="OrthoDB" id="203862at2759"/>
<comment type="caution">
    <text evidence="2">The sequence shown here is derived from an EMBL/GenBank/DDBJ whole genome shotgun (WGS) entry which is preliminary data.</text>
</comment>
<feature type="transmembrane region" description="Helical" evidence="1">
    <location>
        <begin position="122"/>
        <end position="143"/>
    </location>
</feature>
<accession>A0A3M7RI52</accession>
<keyword evidence="3" id="KW-1185">Reference proteome</keyword>
<dbReference type="GO" id="GO:0006811">
    <property type="term" value="P:monoatomic ion transport"/>
    <property type="evidence" value="ECO:0007669"/>
    <property type="project" value="InterPro"/>
</dbReference>
<feature type="transmembrane region" description="Helical" evidence="1">
    <location>
        <begin position="149"/>
        <end position="169"/>
    </location>
</feature>
<evidence type="ECO:0000256" key="1">
    <source>
        <dbReference type="SAM" id="Phobius"/>
    </source>
</evidence>
<dbReference type="InterPro" id="IPR036719">
    <property type="entry name" value="Neuro-gated_channel_TM_sf"/>
</dbReference>
<keyword evidence="1" id="KW-1133">Transmembrane helix</keyword>
<keyword evidence="1" id="KW-0472">Membrane</keyword>
<dbReference type="SUPFAM" id="SSF90112">
    <property type="entry name" value="Neurotransmitter-gated ion-channel transmembrane pore"/>
    <property type="match status" value="1"/>
</dbReference>
<dbReference type="Proteomes" id="UP000276133">
    <property type="component" value="Unassembled WGS sequence"/>
</dbReference>
<proteinExistence type="predicted"/>
<sequence length="313" mass="36516">MLSLKILLIKSIYKSLLNIILEKVISFFTKKSLKWPKIFCMVFSFCGVNITITSSRSINEVKFVPSSHIESTINTNDFQQQQEWNLYPHIETSEKNIYDIWKQQERPCFTVSSTISRRPGYFIYNAYMLIFLISALGFVPFSFNHSFPHFRIQTTCLLILSSINFRWIVTQKLPTVSYLTTLDKYAIVALIFLVSLCAWHAVIGSVLFSSIDKEYVGGIDKYALFFIGTYFLFRYRRYSHVGKEQANEDLKQDNDVKNTTKTVVELTQDVPSDNPRKNNSKWNSANIRHYEFISEIIINKYSIPNTKSKIIKY</sequence>
<evidence type="ECO:0000313" key="3">
    <source>
        <dbReference type="Proteomes" id="UP000276133"/>
    </source>
</evidence>
<gene>
    <name evidence="2" type="ORF">BpHYR1_026014</name>
</gene>
<dbReference type="AlphaFoldDB" id="A0A3M7RI52"/>